<proteinExistence type="predicted"/>
<accession>A0ABT1XS01</accession>
<keyword evidence="4" id="KW-1185">Reference proteome</keyword>
<comment type="caution">
    <text evidence="3">The sequence shown here is derived from an EMBL/GenBank/DDBJ whole genome shotgun (WGS) entry which is preliminary data.</text>
</comment>
<dbReference type="SMART" id="SM00287">
    <property type="entry name" value="SH3b"/>
    <property type="match status" value="1"/>
</dbReference>
<dbReference type="Proteomes" id="UP001206067">
    <property type="component" value="Unassembled WGS sequence"/>
</dbReference>
<name>A0ABT1XS01_9SPHN</name>
<feature type="chain" id="PRO_5046784932" evidence="1">
    <location>
        <begin position="23"/>
        <end position="156"/>
    </location>
</feature>
<dbReference type="Gene3D" id="2.30.30.40">
    <property type="entry name" value="SH3 Domains"/>
    <property type="match status" value="1"/>
</dbReference>
<dbReference type="InterPro" id="IPR010466">
    <property type="entry name" value="DUF1058"/>
</dbReference>
<protein>
    <submittedName>
        <fullName evidence="3">SH3 domain-containing protein</fullName>
    </submittedName>
</protein>
<keyword evidence="1" id="KW-0732">Signal</keyword>
<evidence type="ECO:0000259" key="2">
    <source>
        <dbReference type="SMART" id="SM00287"/>
    </source>
</evidence>
<organism evidence="3 4">
    <name type="scientific">Parerythrobacter lacustris</name>
    <dbReference type="NCBI Taxonomy" id="2969984"/>
    <lineage>
        <taxon>Bacteria</taxon>
        <taxon>Pseudomonadati</taxon>
        <taxon>Pseudomonadota</taxon>
        <taxon>Alphaproteobacteria</taxon>
        <taxon>Sphingomonadales</taxon>
        <taxon>Erythrobacteraceae</taxon>
        <taxon>Parerythrobacter</taxon>
    </lineage>
</organism>
<feature type="domain" description="SH3b" evidence="2">
    <location>
        <begin position="28"/>
        <end position="91"/>
    </location>
</feature>
<evidence type="ECO:0000313" key="4">
    <source>
        <dbReference type="Proteomes" id="UP001206067"/>
    </source>
</evidence>
<dbReference type="RefSeq" id="WP_257595493.1">
    <property type="nucleotide sequence ID" value="NZ_JANKHH010000004.1"/>
</dbReference>
<feature type="signal peptide" evidence="1">
    <location>
        <begin position="1"/>
        <end position="22"/>
    </location>
</feature>
<dbReference type="Pfam" id="PF06347">
    <property type="entry name" value="SH3_4"/>
    <property type="match status" value="2"/>
</dbReference>
<gene>
    <name evidence="3" type="ORF">NSO95_07135</name>
</gene>
<dbReference type="EMBL" id="JANKHH010000004">
    <property type="protein sequence ID" value="MCR2833716.1"/>
    <property type="molecule type" value="Genomic_DNA"/>
</dbReference>
<dbReference type="InterPro" id="IPR003646">
    <property type="entry name" value="SH3-like_bac-type"/>
</dbReference>
<sequence>MTMRILAAALILLAALATPGSAQDREVPYWATIKTDELNMRVGPSVEYKIAWVYKRKGLPVKVIRVVEGWRLIRDHDGDEGWVTANLLSAERGGLVVGEGLVAMRESPSSASKLRWNAQPGVVGKLGECEAGWCRFDVAGRAGWVEAGRLWGAGEP</sequence>
<evidence type="ECO:0000313" key="3">
    <source>
        <dbReference type="EMBL" id="MCR2833716.1"/>
    </source>
</evidence>
<reference evidence="3 4" key="1">
    <citation type="submission" date="2022-08" db="EMBL/GenBank/DDBJ databases">
        <title>Polyphasic taxonomy analysis of Qipengyuania sp.RS5-5.</title>
        <authorList>
            <person name="Xamxidin M."/>
            <person name="Wu M."/>
        </authorList>
    </citation>
    <scope>NUCLEOTIDE SEQUENCE [LARGE SCALE GENOMIC DNA]</scope>
    <source>
        <strain evidence="3 4">RS5-5</strain>
    </source>
</reference>
<evidence type="ECO:0000256" key="1">
    <source>
        <dbReference type="SAM" id="SignalP"/>
    </source>
</evidence>